<sequence>MAAAASPTPTKALPPLRVAITGGAGQIAYSLVFMIARGGVFGDRAVDLRLLDIEAASDKLRAVGMELQDVASPFVLRCTCTTDPLEAFMDADVALLVGARPRGPGMLRKDLLAANAGIFKAQGAVLDEVASRDCKVVVVGNPANTNALLCMRSAPSLPKRNFTALTRLDQNRTAGMLAAKIGVPVSMIRNAVIWGNHSATQVPMVTFATVEEGRAVETVAARLGEGGERWVSEELVPGVQQRGKEVIAARGASSAASAASAICDHIRDWVMGSDGRVVSMAVSSDGNPFGVREGLIFSFPVVIEAGGAWRFASGFTIDEATRSAIEATQSELLEEREAALAATA</sequence>
<evidence type="ECO:0000256" key="2">
    <source>
        <dbReference type="ARBA" id="ARBA00012995"/>
    </source>
</evidence>
<comment type="catalytic activity">
    <reaction evidence="9">
        <text>(S)-malate + NAD(+) = oxaloacetate + NADH + H(+)</text>
        <dbReference type="Rhea" id="RHEA:21432"/>
        <dbReference type="ChEBI" id="CHEBI:15378"/>
        <dbReference type="ChEBI" id="CHEBI:15589"/>
        <dbReference type="ChEBI" id="CHEBI:16452"/>
        <dbReference type="ChEBI" id="CHEBI:57540"/>
        <dbReference type="ChEBI" id="CHEBI:57945"/>
        <dbReference type="EC" id="1.1.1.37"/>
    </reaction>
</comment>
<feature type="binding site" evidence="7">
    <location>
        <begin position="139"/>
        <end position="141"/>
    </location>
    <ligand>
        <name>NAD(+)</name>
        <dbReference type="ChEBI" id="CHEBI:57540"/>
    </ligand>
</feature>
<dbReference type="InterPro" id="IPR001557">
    <property type="entry name" value="L-lactate/malate_DH"/>
</dbReference>
<keyword evidence="13" id="KW-1185">Reference proteome</keyword>
<dbReference type="EMBL" id="VLTN01000055">
    <property type="protein sequence ID" value="KAA0148240.1"/>
    <property type="molecule type" value="Genomic_DNA"/>
</dbReference>
<evidence type="ECO:0000256" key="7">
    <source>
        <dbReference type="PIRSR" id="PIRSR000102-3"/>
    </source>
</evidence>
<dbReference type="GO" id="GO:0030060">
    <property type="term" value="F:L-malate dehydrogenase (NAD+) activity"/>
    <property type="evidence" value="ECO:0007669"/>
    <property type="project" value="UniProtKB-EC"/>
</dbReference>
<keyword evidence="4 7" id="KW-0520">NAD</keyword>
<name>A0A5A8C852_CAFRO</name>
<dbReference type="PROSITE" id="PS00068">
    <property type="entry name" value="MDH"/>
    <property type="match status" value="1"/>
</dbReference>
<dbReference type="InterPro" id="IPR022383">
    <property type="entry name" value="Lactate/malate_DH_C"/>
</dbReference>
<dbReference type="Gene3D" id="3.40.50.720">
    <property type="entry name" value="NAD(P)-binding Rossmann-like Domain"/>
    <property type="match status" value="1"/>
</dbReference>
<evidence type="ECO:0000256" key="3">
    <source>
        <dbReference type="ARBA" id="ARBA00023002"/>
    </source>
</evidence>
<dbReference type="FunFam" id="3.90.110.10:FF:000002">
    <property type="entry name" value="Malate dehydrogenase"/>
    <property type="match status" value="1"/>
</dbReference>
<dbReference type="GO" id="GO:0006099">
    <property type="term" value="P:tricarboxylic acid cycle"/>
    <property type="evidence" value="ECO:0007669"/>
    <property type="project" value="UniProtKB-KW"/>
</dbReference>
<evidence type="ECO:0000313" key="12">
    <source>
        <dbReference type="EMBL" id="KAA0148240.1"/>
    </source>
</evidence>
<feature type="binding site" evidence="6">
    <location>
        <position position="108"/>
    </location>
    <ligand>
        <name>substrate</name>
    </ligand>
</feature>
<dbReference type="Proteomes" id="UP000323011">
    <property type="component" value="Unassembled WGS sequence"/>
</dbReference>
<evidence type="ECO:0000313" key="13">
    <source>
        <dbReference type="Proteomes" id="UP000323011"/>
    </source>
</evidence>
<feature type="active site" description="Proton acceptor" evidence="5">
    <location>
        <position position="197"/>
    </location>
</feature>
<evidence type="ECO:0000256" key="4">
    <source>
        <dbReference type="ARBA" id="ARBA00023027"/>
    </source>
</evidence>
<dbReference type="Gene3D" id="3.90.110.10">
    <property type="entry name" value="Lactate dehydrogenase/glycoside hydrolase, family 4, C-terminal"/>
    <property type="match status" value="1"/>
</dbReference>
<dbReference type="InterPro" id="IPR036291">
    <property type="entry name" value="NAD(P)-bd_dom_sf"/>
</dbReference>
<evidence type="ECO:0000256" key="1">
    <source>
        <dbReference type="ARBA" id="ARBA00009613"/>
    </source>
</evidence>
<feature type="binding site" evidence="6">
    <location>
        <position position="172"/>
    </location>
    <ligand>
        <name>substrate</name>
    </ligand>
</feature>
<keyword evidence="3 8" id="KW-0560">Oxidoreductase</keyword>
<dbReference type="SUPFAM" id="SSF56327">
    <property type="entry name" value="LDH C-terminal domain-like"/>
    <property type="match status" value="1"/>
</dbReference>
<organism evidence="12 13">
    <name type="scientific">Cafeteria roenbergensis</name>
    <name type="common">Marine flagellate</name>
    <dbReference type="NCBI Taxonomy" id="33653"/>
    <lineage>
        <taxon>Eukaryota</taxon>
        <taxon>Sar</taxon>
        <taxon>Stramenopiles</taxon>
        <taxon>Bigyra</taxon>
        <taxon>Opalozoa</taxon>
        <taxon>Bicosoecida</taxon>
        <taxon>Cafeteriaceae</taxon>
        <taxon>Cafeteria</taxon>
    </lineage>
</organism>
<feature type="binding site" evidence="7">
    <location>
        <position position="52"/>
    </location>
    <ligand>
        <name>NAD(+)</name>
        <dbReference type="ChEBI" id="CHEBI:57540"/>
    </ligand>
</feature>
<accession>A0A5A8C852</accession>
<dbReference type="FunFam" id="3.40.50.720:FF:000010">
    <property type="entry name" value="Malate dehydrogenase"/>
    <property type="match status" value="1"/>
</dbReference>
<feature type="domain" description="Lactate/malate dehydrogenase C-terminal" evidence="11">
    <location>
        <begin position="166"/>
        <end position="341"/>
    </location>
</feature>
<dbReference type="NCBIfam" id="NF003916">
    <property type="entry name" value="PRK05442.1"/>
    <property type="match status" value="1"/>
</dbReference>
<dbReference type="InterPro" id="IPR001252">
    <property type="entry name" value="Malate_DH_AS"/>
</dbReference>
<keyword evidence="9" id="KW-0816">Tricarboxylic acid cycle</keyword>
<comment type="caution">
    <text evidence="12">The sequence shown here is derived from an EMBL/GenBank/DDBJ whole genome shotgun (WGS) entry which is preliminary data.</text>
</comment>
<evidence type="ECO:0000256" key="8">
    <source>
        <dbReference type="RuleBase" id="RU003369"/>
    </source>
</evidence>
<feature type="domain" description="Lactate/malate dehydrogenase N-terminal" evidence="10">
    <location>
        <begin position="17"/>
        <end position="162"/>
    </location>
</feature>
<dbReference type="OMA" id="RNIIIWG"/>
<feature type="binding site" evidence="6">
    <location>
        <position position="102"/>
    </location>
    <ligand>
        <name>substrate</name>
    </ligand>
</feature>
<reference evidence="12 13" key="1">
    <citation type="submission" date="2019-07" db="EMBL/GenBank/DDBJ databases">
        <title>Genomes of Cafeteria roenbergensis.</title>
        <authorList>
            <person name="Fischer M.G."/>
            <person name="Hackl T."/>
            <person name="Roman M."/>
        </authorList>
    </citation>
    <scope>NUCLEOTIDE SEQUENCE [LARGE SCALE GENOMIC DNA]</scope>
    <source>
        <strain evidence="12 13">BVI</strain>
    </source>
</reference>
<evidence type="ECO:0000256" key="6">
    <source>
        <dbReference type="PIRSR" id="PIRSR000102-2"/>
    </source>
</evidence>
<evidence type="ECO:0000256" key="5">
    <source>
        <dbReference type="PIRSR" id="PIRSR000102-1"/>
    </source>
</evidence>
<evidence type="ECO:0000259" key="10">
    <source>
        <dbReference type="Pfam" id="PF00056"/>
    </source>
</evidence>
<dbReference type="SUPFAM" id="SSF51735">
    <property type="entry name" value="NAD(P)-binding Rossmann-fold domains"/>
    <property type="match status" value="1"/>
</dbReference>
<dbReference type="InterPro" id="IPR015955">
    <property type="entry name" value="Lactate_DH/Glyco_Ohase_4_C"/>
</dbReference>
<dbReference type="AlphaFoldDB" id="A0A5A8C852"/>
<dbReference type="PANTHER" id="PTHR23382">
    <property type="entry name" value="MALATE DEHYDROGENASE"/>
    <property type="match status" value="1"/>
</dbReference>
<dbReference type="InterPro" id="IPR001236">
    <property type="entry name" value="Lactate/malate_DH_N"/>
</dbReference>
<dbReference type="Pfam" id="PF02866">
    <property type="entry name" value="Ldh_1_C"/>
    <property type="match status" value="1"/>
</dbReference>
<feature type="binding site" evidence="7">
    <location>
        <position position="115"/>
    </location>
    <ligand>
        <name>NAD(+)</name>
        <dbReference type="ChEBI" id="CHEBI:57540"/>
    </ligand>
</feature>
<proteinExistence type="inferred from homology"/>
<gene>
    <name evidence="12" type="ORF">FNF29_06777</name>
</gene>
<dbReference type="PIRSF" id="PIRSF000102">
    <property type="entry name" value="Lac_mal_DH"/>
    <property type="match status" value="1"/>
</dbReference>
<dbReference type="EC" id="1.1.1.37" evidence="2 9"/>
<dbReference type="NCBIfam" id="TIGR01759">
    <property type="entry name" value="MalateDH-SF1"/>
    <property type="match status" value="1"/>
</dbReference>
<evidence type="ECO:0000256" key="9">
    <source>
        <dbReference type="RuleBase" id="RU003405"/>
    </source>
</evidence>
<protein>
    <recommendedName>
        <fullName evidence="2 9">Malate dehydrogenase</fullName>
        <ecNumber evidence="2 9">1.1.1.37</ecNumber>
    </recommendedName>
</protein>
<feature type="binding site" evidence="6">
    <location>
        <position position="141"/>
    </location>
    <ligand>
        <name>substrate</name>
    </ligand>
</feature>
<dbReference type="GO" id="GO:0006108">
    <property type="term" value="P:malate metabolic process"/>
    <property type="evidence" value="ECO:0007669"/>
    <property type="project" value="InterPro"/>
</dbReference>
<dbReference type="Pfam" id="PF00056">
    <property type="entry name" value="Ldh_1_N"/>
    <property type="match status" value="1"/>
</dbReference>
<comment type="similarity">
    <text evidence="1">Belongs to the LDH/MDH superfamily. MDH type 2 family.</text>
</comment>
<dbReference type="InterPro" id="IPR010945">
    <property type="entry name" value="Malate_DH_type2"/>
</dbReference>
<evidence type="ECO:0000259" key="11">
    <source>
        <dbReference type="Pfam" id="PF02866"/>
    </source>
</evidence>